<dbReference type="RefSeq" id="WP_130650615.1">
    <property type="nucleotide sequence ID" value="NZ_BMHA01000006.1"/>
</dbReference>
<dbReference type="Gene3D" id="1.10.490.10">
    <property type="entry name" value="Globins"/>
    <property type="match status" value="1"/>
</dbReference>
<keyword evidence="2 6" id="KW-0349">Heme</keyword>
<dbReference type="InterPro" id="IPR044203">
    <property type="entry name" value="GlbO/GLB3-like"/>
</dbReference>
<dbReference type="GO" id="GO:0046872">
    <property type="term" value="F:metal ion binding"/>
    <property type="evidence" value="ECO:0007669"/>
    <property type="project" value="UniProtKB-KW"/>
</dbReference>
<evidence type="ECO:0000256" key="6">
    <source>
        <dbReference type="PIRSR" id="PIRSR601486-1"/>
    </source>
</evidence>
<dbReference type="InterPro" id="IPR009050">
    <property type="entry name" value="Globin-like_sf"/>
</dbReference>
<keyword evidence="4 6" id="KW-0408">Iron</keyword>
<dbReference type="GO" id="GO:0019825">
    <property type="term" value="F:oxygen binding"/>
    <property type="evidence" value="ECO:0007669"/>
    <property type="project" value="InterPro"/>
</dbReference>
<dbReference type="PANTHER" id="PTHR47366:SF1">
    <property type="entry name" value="TWO-ON-TWO HEMOGLOBIN-3"/>
    <property type="match status" value="1"/>
</dbReference>
<dbReference type="GO" id="GO:0005344">
    <property type="term" value="F:oxygen carrier activity"/>
    <property type="evidence" value="ECO:0007669"/>
    <property type="project" value="InterPro"/>
</dbReference>
<dbReference type="AlphaFoldDB" id="A0A8J3EUN1"/>
<comment type="similarity">
    <text evidence="5">Belongs to the truncated hemoglobin family. Group II subfamily.</text>
</comment>
<dbReference type="PANTHER" id="PTHR47366">
    <property type="entry name" value="TWO-ON-TWO HEMOGLOBIN-3"/>
    <property type="match status" value="1"/>
</dbReference>
<dbReference type="InterPro" id="IPR012292">
    <property type="entry name" value="Globin/Proto"/>
</dbReference>
<feature type="binding site" description="distal binding residue" evidence="6">
    <location>
        <position position="58"/>
    </location>
    <ligand>
        <name>heme</name>
        <dbReference type="ChEBI" id="CHEBI:30413"/>
    </ligand>
    <ligandPart>
        <name>Fe</name>
        <dbReference type="ChEBI" id="CHEBI:18248"/>
    </ligandPart>
</feature>
<dbReference type="GO" id="GO:0020037">
    <property type="term" value="F:heme binding"/>
    <property type="evidence" value="ECO:0007669"/>
    <property type="project" value="InterPro"/>
</dbReference>
<dbReference type="Pfam" id="PF01152">
    <property type="entry name" value="Bac_globin"/>
    <property type="match status" value="1"/>
</dbReference>
<sequence length="145" mass="16258">MSDDAPPNATPLDPSAVYDRVGGLEAFEQLVDAFYGRVEQDEVLRPQYPDDLEPGKRHLALFLAQYWGGGDLYSSERGHPRLRMRHAPFDVTPEAALRWATHMSAAIRELRFPSDVEALLLGYVARATPTLVNRLPDDVTELPSR</sequence>
<accession>A0A8J3EUN1</accession>
<name>A0A8J3EUN1_9ACTN</name>
<dbReference type="EMBL" id="BMHA01000006">
    <property type="protein sequence ID" value="GGI06244.1"/>
    <property type="molecule type" value="Genomic_DNA"/>
</dbReference>
<reference evidence="7" key="1">
    <citation type="journal article" date="2014" name="Int. J. Syst. Evol. Microbiol.">
        <title>Complete genome sequence of Corynebacterium casei LMG S-19264T (=DSM 44701T), isolated from a smear-ripened cheese.</title>
        <authorList>
            <consortium name="US DOE Joint Genome Institute (JGI-PGF)"/>
            <person name="Walter F."/>
            <person name="Albersmeier A."/>
            <person name="Kalinowski J."/>
            <person name="Ruckert C."/>
        </authorList>
    </citation>
    <scope>NUCLEOTIDE SEQUENCE</scope>
    <source>
        <strain evidence="7">CGMCC 1.14988</strain>
    </source>
</reference>
<keyword evidence="8" id="KW-1185">Reference proteome</keyword>
<gene>
    <name evidence="7" type="ORF">GCM10011354_18120</name>
</gene>
<reference evidence="7" key="2">
    <citation type="submission" date="2020-09" db="EMBL/GenBank/DDBJ databases">
        <authorList>
            <person name="Sun Q."/>
            <person name="Zhou Y."/>
        </authorList>
    </citation>
    <scope>NUCLEOTIDE SEQUENCE</scope>
    <source>
        <strain evidence="7">CGMCC 1.14988</strain>
    </source>
</reference>
<evidence type="ECO:0000256" key="5">
    <source>
        <dbReference type="ARBA" id="ARBA00034496"/>
    </source>
</evidence>
<keyword evidence="3 6" id="KW-0479">Metal-binding</keyword>
<dbReference type="SUPFAM" id="SSF46458">
    <property type="entry name" value="Globin-like"/>
    <property type="match status" value="1"/>
</dbReference>
<dbReference type="InterPro" id="IPR001486">
    <property type="entry name" value="Hemoglobin_trunc"/>
</dbReference>
<evidence type="ECO:0000256" key="1">
    <source>
        <dbReference type="ARBA" id="ARBA00022448"/>
    </source>
</evidence>
<protein>
    <submittedName>
        <fullName evidence="7">Globin</fullName>
    </submittedName>
</protein>
<keyword evidence="1" id="KW-0813">Transport</keyword>
<comment type="caution">
    <text evidence="7">The sequence shown here is derived from an EMBL/GenBank/DDBJ whole genome shotgun (WGS) entry which is preliminary data.</text>
</comment>
<evidence type="ECO:0000313" key="8">
    <source>
        <dbReference type="Proteomes" id="UP000650511"/>
    </source>
</evidence>
<evidence type="ECO:0000313" key="7">
    <source>
        <dbReference type="EMBL" id="GGI06244.1"/>
    </source>
</evidence>
<dbReference type="Proteomes" id="UP000650511">
    <property type="component" value="Unassembled WGS sequence"/>
</dbReference>
<evidence type="ECO:0000256" key="2">
    <source>
        <dbReference type="ARBA" id="ARBA00022617"/>
    </source>
</evidence>
<proteinExistence type="inferred from homology"/>
<organism evidence="7 8">
    <name type="scientific">Egicoccus halophilus</name>
    <dbReference type="NCBI Taxonomy" id="1670830"/>
    <lineage>
        <taxon>Bacteria</taxon>
        <taxon>Bacillati</taxon>
        <taxon>Actinomycetota</taxon>
        <taxon>Nitriliruptoria</taxon>
        <taxon>Egicoccales</taxon>
        <taxon>Egicoccaceae</taxon>
        <taxon>Egicoccus</taxon>
    </lineage>
</organism>
<dbReference type="OrthoDB" id="9790913at2"/>
<evidence type="ECO:0000256" key="4">
    <source>
        <dbReference type="ARBA" id="ARBA00023004"/>
    </source>
</evidence>
<evidence type="ECO:0000256" key="3">
    <source>
        <dbReference type="ARBA" id="ARBA00022723"/>
    </source>
</evidence>